<dbReference type="AlphaFoldDB" id="A0A9P0KDU3"/>
<dbReference type="EMBL" id="CAKOFQ010006777">
    <property type="protein sequence ID" value="CAH1970709.1"/>
    <property type="molecule type" value="Genomic_DNA"/>
</dbReference>
<name>A0A9P0KDU3_ACAOB</name>
<gene>
    <name evidence="1" type="ORF">ACAOBT_LOCUS9070</name>
</gene>
<protein>
    <submittedName>
        <fullName evidence="1">Uncharacterized protein</fullName>
    </submittedName>
</protein>
<keyword evidence="2" id="KW-1185">Reference proteome</keyword>
<organism evidence="1 2">
    <name type="scientific">Acanthoscelides obtectus</name>
    <name type="common">Bean weevil</name>
    <name type="synonym">Bruchus obtectus</name>
    <dbReference type="NCBI Taxonomy" id="200917"/>
    <lineage>
        <taxon>Eukaryota</taxon>
        <taxon>Metazoa</taxon>
        <taxon>Ecdysozoa</taxon>
        <taxon>Arthropoda</taxon>
        <taxon>Hexapoda</taxon>
        <taxon>Insecta</taxon>
        <taxon>Pterygota</taxon>
        <taxon>Neoptera</taxon>
        <taxon>Endopterygota</taxon>
        <taxon>Coleoptera</taxon>
        <taxon>Polyphaga</taxon>
        <taxon>Cucujiformia</taxon>
        <taxon>Chrysomeloidea</taxon>
        <taxon>Chrysomelidae</taxon>
        <taxon>Bruchinae</taxon>
        <taxon>Bruchini</taxon>
        <taxon>Acanthoscelides</taxon>
    </lineage>
</organism>
<comment type="caution">
    <text evidence="1">The sequence shown here is derived from an EMBL/GenBank/DDBJ whole genome shotgun (WGS) entry which is preliminary data.</text>
</comment>
<sequence length="84" mass="9804">MSNSFNSFTCSYRLQKPVFLSGWIKKADLRFMTLKETTRRSRSSCQLLTAGEARDIHSRKLNIQKWKKLCTCDNSAKWKTESPL</sequence>
<proteinExistence type="predicted"/>
<dbReference type="Proteomes" id="UP001152888">
    <property type="component" value="Unassembled WGS sequence"/>
</dbReference>
<evidence type="ECO:0000313" key="2">
    <source>
        <dbReference type="Proteomes" id="UP001152888"/>
    </source>
</evidence>
<reference evidence="1" key="1">
    <citation type="submission" date="2022-03" db="EMBL/GenBank/DDBJ databases">
        <authorList>
            <person name="Sayadi A."/>
        </authorList>
    </citation>
    <scope>NUCLEOTIDE SEQUENCE</scope>
</reference>
<accession>A0A9P0KDU3</accession>
<evidence type="ECO:0000313" key="1">
    <source>
        <dbReference type="EMBL" id="CAH1970709.1"/>
    </source>
</evidence>